<evidence type="ECO:0000313" key="2">
    <source>
        <dbReference type="EMBL" id="MBK1814631.1"/>
    </source>
</evidence>
<feature type="transmembrane region" description="Helical" evidence="1">
    <location>
        <begin position="59"/>
        <end position="86"/>
    </location>
</feature>
<proteinExistence type="predicted"/>
<dbReference type="Proteomes" id="UP000600139">
    <property type="component" value="Unassembled WGS sequence"/>
</dbReference>
<feature type="transmembrane region" description="Helical" evidence="1">
    <location>
        <begin position="93"/>
        <end position="110"/>
    </location>
</feature>
<comment type="caution">
    <text evidence="2">The sequence shown here is derived from an EMBL/GenBank/DDBJ whole genome shotgun (WGS) entry which is preliminary data.</text>
</comment>
<gene>
    <name evidence="2" type="ORF">JIN84_03340</name>
</gene>
<dbReference type="EMBL" id="JAENIK010000004">
    <property type="protein sequence ID" value="MBK1814631.1"/>
    <property type="molecule type" value="Genomic_DNA"/>
</dbReference>
<keyword evidence="1" id="KW-0472">Membrane</keyword>
<feature type="transmembrane region" description="Helical" evidence="1">
    <location>
        <begin position="12"/>
        <end position="39"/>
    </location>
</feature>
<dbReference type="AlphaFoldDB" id="A0A934R0H4"/>
<dbReference type="RefSeq" id="WP_200349588.1">
    <property type="nucleotide sequence ID" value="NZ_BAABHZ010000010.1"/>
</dbReference>
<keyword evidence="1" id="KW-1133">Transmembrane helix</keyword>
<evidence type="ECO:0000313" key="3">
    <source>
        <dbReference type="Proteomes" id="UP000600139"/>
    </source>
</evidence>
<keyword evidence="1" id="KW-0812">Transmembrane</keyword>
<protein>
    <recommendedName>
        <fullName evidence="4">Transmembrane protein</fullName>
    </recommendedName>
</protein>
<accession>A0A934R0H4</accession>
<reference evidence="2" key="1">
    <citation type="submission" date="2021-01" db="EMBL/GenBank/DDBJ databases">
        <title>Modified the classification status of verrucomicrobia.</title>
        <authorList>
            <person name="Feng X."/>
        </authorList>
    </citation>
    <scope>NUCLEOTIDE SEQUENCE</scope>
    <source>
        <strain evidence="2">JCM 18052</strain>
    </source>
</reference>
<feature type="transmembrane region" description="Helical" evidence="1">
    <location>
        <begin position="122"/>
        <end position="142"/>
    </location>
</feature>
<sequence>MRLDFEDVLAGSIGRIVLTALFFISALWIGGLIGGLSWMVGMETHWDLSDVRGLLEAFYYSPLLLFNVWLIPNIAFLAIMLIWVLVNDGTGHLTWGLILGMESLFVMLGWCLDFDDPKKAIISWSCWLLLLGMAETGVWLHCQMMRNRWVRAMAELSAENAMLRAQRAAMSAAEEVEGPDLK</sequence>
<evidence type="ECO:0008006" key="4">
    <source>
        <dbReference type="Google" id="ProtNLM"/>
    </source>
</evidence>
<keyword evidence="3" id="KW-1185">Reference proteome</keyword>
<evidence type="ECO:0000256" key="1">
    <source>
        <dbReference type="SAM" id="Phobius"/>
    </source>
</evidence>
<name>A0A934R0H4_9BACT</name>
<organism evidence="2 3">
    <name type="scientific">Luteolibacter yonseiensis</name>
    <dbReference type="NCBI Taxonomy" id="1144680"/>
    <lineage>
        <taxon>Bacteria</taxon>
        <taxon>Pseudomonadati</taxon>
        <taxon>Verrucomicrobiota</taxon>
        <taxon>Verrucomicrobiia</taxon>
        <taxon>Verrucomicrobiales</taxon>
        <taxon>Verrucomicrobiaceae</taxon>
        <taxon>Luteolibacter</taxon>
    </lineage>
</organism>